<dbReference type="Proteomes" id="UP000199514">
    <property type="component" value="Unassembled WGS sequence"/>
</dbReference>
<keyword evidence="2" id="KW-0472">Membrane</keyword>
<evidence type="ECO:0000256" key="3">
    <source>
        <dbReference type="ARBA" id="ARBA00023237"/>
    </source>
</evidence>
<evidence type="ECO:0000259" key="5">
    <source>
        <dbReference type="Pfam" id="PF14905"/>
    </source>
</evidence>
<dbReference type="InterPro" id="IPR008969">
    <property type="entry name" value="CarboxyPept-like_regulatory"/>
</dbReference>
<name>A0A1I1IMY7_9BACT</name>
<dbReference type="Gene3D" id="2.40.170.20">
    <property type="entry name" value="TonB-dependent receptor, beta-barrel domain"/>
    <property type="match status" value="1"/>
</dbReference>
<evidence type="ECO:0000256" key="1">
    <source>
        <dbReference type="ARBA" id="ARBA00004442"/>
    </source>
</evidence>
<organism evidence="6 7">
    <name type="scientific">Flexibacter flexilis DSM 6793</name>
    <dbReference type="NCBI Taxonomy" id="927664"/>
    <lineage>
        <taxon>Bacteria</taxon>
        <taxon>Pseudomonadati</taxon>
        <taxon>Bacteroidota</taxon>
        <taxon>Cytophagia</taxon>
        <taxon>Cytophagales</taxon>
        <taxon>Flexibacteraceae</taxon>
        <taxon>Flexibacter</taxon>
    </lineage>
</organism>
<evidence type="ECO:0000313" key="7">
    <source>
        <dbReference type="Proteomes" id="UP000199514"/>
    </source>
</evidence>
<dbReference type="Gene3D" id="2.60.40.1120">
    <property type="entry name" value="Carboxypeptidase-like, regulatory domain"/>
    <property type="match status" value="1"/>
</dbReference>
<evidence type="ECO:0000313" key="6">
    <source>
        <dbReference type="EMBL" id="SFC37604.1"/>
    </source>
</evidence>
<dbReference type="RefSeq" id="WP_091511406.1">
    <property type="nucleotide sequence ID" value="NZ_FOLE01000005.1"/>
</dbReference>
<dbReference type="Pfam" id="PF14905">
    <property type="entry name" value="OMP_b-brl_3"/>
    <property type="match status" value="2"/>
</dbReference>
<proteinExistence type="predicted"/>
<gene>
    <name evidence="6" type="ORF">SAMN05421780_10529</name>
</gene>
<keyword evidence="3" id="KW-0998">Cell outer membrane</keyword>
<dbReference type="GO" id="GO:0009279">
    <property type="term" value="C:cell outer membrane"/>
    <property type="evidence" value="ECO:0007669"/>
    <property type="project" value="UniProtKB-SubCell"/>
</dbReference>
<reference evidence="6 7" key="1">
    <citation type="submission" date="2016-10" db="EMBL/GenBank/DDBJ databases">
        <authorList>
            <person name="de Groot N.N."/>
        </authorList>
    </citation>
    <scope>NUCLEOTIDE SEQUENCE [LARGE SCALE GENOMIC DNA]</scope>
    <source>
        <strain evidence="6 7">DSM 6793</strain>
    </source>
</reference>
<dbReference type="OrthoDB" id="1682379at2"/>
<feature type="signal peptide" evidence="4">
    <location>
        <begin position="1"/>
        <end position="19"/>
    </location>
</feature>
<keyword evidence="4" id="KW-0732">Signal</keyword>
<feature type="chain" id="PRO_5011475318" evidence="4">
    <location>
        <begin position="20"/>
        <end position="930"/>
    </location>
</feature>
<sequence>MQKLLLSFLFGLAAFLAQAQNPTRIRIQGTVQDTTGEKLPAATVMLLQPQDSSLVSYAVTNTNGAFEFKNVKNNPYLLKISYVGYLPYQRRIAASATDINDIGTLKIKPITKELLEVVIQTAKAPLSIKGDTIEYDASSFKVPTGSTVEDLLRRLPGIEVDVDGNVKAQGKDIKRVTVDGKTFFGGDPKSATKNLGAETLSKVQVFNDKSEQAKLTGIDDGKREKVMNLALKDEFKKGAFGKITAAAGTEDRWATRGNYNRFNQKEQFSVIGYANNINETGVNWEDYGEFKGNNSFNDFDNGDFGFSSGGNFYYMTSDVVNNFDGRGFTKNAGVGVNYNYSHEKTKFNTSYFYNQTRLNLDQYSYKQTFLQNSSFYNLDTTAQNNFRGNHSINMRLEQNLDSNNTLITKATARFSGSDNTNKQYQRYLNNDKIAENTLNIDNGSDLSSYTVSGTAIYRHKFKKKGRSFAASAAANISSSDETQNLSSITKYLTSTDPNAQIRAIRQLNDNNNDQTQLKSSLLYLEPLSKKFYWETFYNFSSDHRKVYRDAFNRLQSDERMDSLSTYYTNQIYYNRVGSSVRYSNSGVNVSVGAAGLRYDLEGSYAPSASLPSSHINRNFTAFSPNIDASIETDNNMYLSTSYSFNVKAPQLNDLQPIVNNSNPYYVTTGNPDLLPERSHNFNFSINKFDPSTFSYLNFWIDYTSYLSRVVYNQTIDPDFVTYTRPENISGGYSLAPSLYAGIPIVKTKLKFNMNAGYELGETPTFINSARNNTTSNNYNGGLGFSFTPTDKLILDLGGNLTYNTIDYSIQKSQNQKIWNRSARTTLKWNFYKKFFFEGNFNYNSYENNRLDFKQNIPIINASLRKLFLKDNKLEVRLAAFDLLNKRKSIYQNGMQNTITQQTALTLARYFMLSVSYNLRGYSDKLEKRGH</sequence>
<dbReference type="EMBL" id="FOLE01000005">
    <property type="protein sequence ID" value="SFC37604.1"/>
    <property type="molecule type" value="Genomic_DNA"/>
</dbReference>
<comment type="subcellular location">
    <subcellularLocation>
        <location evidence="1">Cell outer membrane</location>
    </subcellularLocation>
</comment>
<dbReference type="SUPFAM" id="SSF49464">
    <property type="entry name" value="Carboxypeptidase regulatory domain-like"/>
    <property type="match status" value="1"/>
</dbReference>
<dbReference type="STRING" id="927664.SAMN05421780_10529"/>
<keyword evidence="7" id="KW-1185">Reference proteome</keyword>
<evidence type="ECO:0000256" key="2">
    <source>
        <dbReference type="ARBA" id="ARBA00023136"/>
    </source>
</evidence>
<dbReference type="AlphaFoldDB" id="A0A1I1IMY7"/>
<dbReference type="InterPro" id="IPR041700">
    <property type="entry name" value="OMP_b-brl_3"/>
</dbReference>
<accession>A0A1I1IMY7</accession>
<protein>
    <submittedName>
        <fullName evidence="6">Outer membrane protein beta-barrel family protein</fullName>
    </submittedName>
</protein>
<feature type="domain" description="Outer membrane protein beta-barrel" evidence="5">
    <location>
        <begin position="764"/>
        <end position="916"/>
    </location>
</feature>
<dbReference type="InterPro" id="IPR036942">
    <property type="entry name" value="Beta-barrel_TonB_sf"/>
</dbReference>
<dbReference type="SUPFAM" id="SSF56935">
    <property type="entry name" value="Porins"/>
    <property type="match status" value="1"/>
</dbReference>
<evidence type="ECO:0000256" key="4">
    <source>
        <dbReference type="SAM" id="SignalP"/>
    </source>
</evidence>
<feature type="domain" description="Outer membrane protein beta-barrel" evidence="5">
    <location>
        <begin position="459"/>
        <end position="756"/>
    </location>
</feature>
<dbReference type="Pfam" id="PF13620">
    <property type="entry name" value="CarboxypepD_reg"/>
    <property type="match status" value="1"/>
</dbReference>